<evidence type="ECO:0000256" key="2">
    <source>
        <dbReference type="ARBA" id="ARBA00022679"/>
    </source>
</evidence>
<keyword evidence="4 10" id="KW-0418">Kinase</keyword>
<keyword evidence="7" id="KW-0684">Rhamnose metabolism</keyword>
<dbReference type="GO" id="GO:0006071">
    <property type="term" value="P:glycerol metabolic process"/>
    <property type="evidence" value="ECO:0007669"/>
    <property type="project" value="TreeGrafter"/>
</dbReference>
<dbReference type="PIRSF" id="PIRSF000538">
    <property type="entry name" value="GlpK"/>
    <property type="match status" value="1"/>
</dbReference>
<dbReference type="SUPFAM" id="SSF53067">
    <property type="entry name" value="Actin-like ATPase domain"/>
    <property type="match status" value="2"/>
</dbReference>
<evidence type="ECO:0000313" key="11">
    <source>
        <dbReference type="Proteomes" id="UP000613840"/>
    </source>
</evidence>
<dbReference type="InterPro" id="IPR018485">
    <property type="entry name" value="FGGY_C"/>
</dbReference>
<dbReference type="GO" id="GO:0019301">
    <property type="term" value="P:rhamnose catabolic process"/>
    <property type="evidence" value="ECO:0007669"/>
    <property type="project" value="InterPro"/>
</dbReference>
<evidence type="ECO:0000256" key="3">
    <source>
        <dbReference type="ARBA" id="ARBA00022741"/>
    </source>
</evidence>
<evidence type="ECO:0000256" key="4">
    <source>
        <dbReference type="ARBA" id="ARBA00022777"/>
    </source>
</evidence>
<evidence type="ECO:0000259" key="9">
    <source>
        <dbReference type="Pfam" id="PF02782"/>
    </source>
</evidence>
<sequence length="475" mass="50697">MFAAVDIGASGGRVIAGQILDGMVTTEVVHRFDNGPVESPAGLRWDLTRLYDQVIIGLAELTRRYPDVIRIGIDTWAVDYGLLDSDGHLVEEPHSYRDSRTTDAVAAVHDRIDPAELYTITGLQFLPFNTIYQVVAEQTCPVWERVAKIVLLPDLLAYWLTGDLATDVTNASTTALMDATTRDWSDRLLEIAGLGRDLLPPIEPAGSVRGRITEAVAERTGLGTDVVVTTVGSHDTASAVAAVPATEKGFGYVSSGTWSLVGIETADPILTEASRAANFTNEGGVDGRIRYLRNEGGLWLLQESLRHWAKTGHDHDLGELLEQAAALPAGGPTIDVGAEEFIAPGDMPSRIGDACRRSGQAAPESPAAITRCVLDSLAAAYARTLHEATELSGQEVDRLHIVGGGSQNELLCQLTADATGLPVIAGPIEATALGNLLVQARSHGMVSGSLEDLRRIVAASSSLTRYEPVDRPRDL</sequence>
<keyword evidence="2" id="KW-0808">Transferase</keyword>
<dbReference type="Gene3D" id="3.30.420.40">
    <property type="match status" value="2"/>
</dbReference>
<dbReference type="Pfam" id="PF02782">
    <property type="entry name" value="FGGY_C"/>
    <property type="match status" value="1"/>
</dbReference>
<evidence type="ECO:0000259" key="8">
    <source>
        <dbReference type="Pfam" id="PF00370"/>
    </source>
</evidence>
<reference evidence="10" key="2">
    <citation type="submission" date="2020-09" db="EMBL/GenBank/DDBJ databases">
        <authorList>
            <person name="Sun Q."/>
            <person name="Zhou Y."/>
        </authorList>
    </citation>
    <scope>NUCLEOTIDE SEQUENCE</scope>
    <source>
        <strain evidence="10">CGMCC 4.7306</strain>
    </source>
</reference>
<feature type="domain" description="Carbohydrate kinase FGGY N-terminal" evidence="8">
    <location>
        <begin position="2"/>
        <end position="240"/>
    </location>
</feature>
<reference evidence="10" key="1">
    <citation type="journal article" date="2014" name="Int. J. Syst. Evol. Microbiol.">
        <title>Complete genome sequence of Corynebacterium casei LMG S-19264T (=DSM 44701T), isolated from a smear-ripened cheese.</title>
        <authorList>
            <consortium name="US DOE Joint Genome Institute (JGI-PGF)"/>
            <person name="Walter F."/>
            <person name="Albersmeier A."/>
            <person name="Kalinowski J."/>
            <person name="Ruckert C."/>
        </authorList>
    </citation>
    <scope>NUCLEOTIDE SEQUENCE</scope>
    <source>
        <strain evidence="10">CGMCC 4.7306</strain>
    </source>
</reference>
<dbReference type="PANTHER" id="PTHR10196:SF93">
    <property type="entry name" value="L-RHAMNULOKINASE"/>
    <property type="match status" value="1"/>
</dbReference>
<feature type="domain" description="Carbohydrate kinase FGGY C-terminal" evidence="9">
    <location>
        <begin position="252"/>
        <end position="442"/>
    </location>
</feature>
<comment type="similarity">
    <text evidence="1">Belongs to the FGGY kinase family.</text>
</comment>
<dbReference type="InterPro" id="IPR000577">
    <property type="entry name" value="Carb_kinase_FGGY"/>
</dbReference>
<keyword evidence="11" id="KW-1185">Reference proteome</keyword>
<gene>
    <name evidence="10" type="ORF">GCM10011575_19010</name>
</gene>
<dbReference type="Proteomes" id="UP000613840">
    <property type="component" value="Unassembled WGS sequence"/>
</dbReference>
<keyword evidence="6" id="KW-1015">Disulfide bond</keyword>
<dbReference type="InterPro" id="IPR018484">
    <property type="entry name" value="FGGY_N"/>
</dbReference>
<dbReference type="PANTHER" id="PTHR10196">
    <property type="entry name" value="SUGAR KINASE"/>
    <property type="match status" value="1"/>
</dbReference>
<accession>A0A917S7V6</accession>
<dbReference type="GO" id="GO:0004370">
    <property type="term" value="F:glycerol kinase activity"/>
    <property type="evidence" value="ECO:0007669"/>
    <property type="project" value="TreeGrafter"/>
</dbReference>
<dbReference type="EMBL" id="BMMZ01000004">
    <property type="protein sequence ID" value="GGL60690.1"/>
    <property type="molecule type" value="Genomic_DNA"/>
</dbReference>
<evidence type="ECO:0000313" key="10">
    <source>
        <dbReference type="EMBL" id="GGL60690.1"/>
    </source>
</evidence>
<dbReference type="Pfam" id="PF00370">
    <property type="entry name" value="FGGY_N"/>
    <property type="match status" value="1"/>
</dbReference>
<evidence type="ECO:0000256" key="7">
    <source>
        <dbReference type="ARBA" id="ARBA00023308"/>
    </source>
</evidence>
<keyword evidence="3" id="KW-0547">Nucleotide-binding</keyword>
<name>A0A917S7V6_9ACTN</name>
<evidence type="ECO:0000256" key="1">
    <source>
        <dbReference type="ARBA" id="ARBA00009156"/>
    </source>
</evidence>
<evidence type="ECO:0000256" key="5">
    <source>
        <dbReference type="ARBA" id="ARBA00022840"/>
    </source>
</evidence>
<dbReference type="AlphaFoldDB" id="A0A917S7V6"/>
<evidence type="ECO:0000256" key="6">
    <source>
        <dbReference type="ARBA" id="ARBA00023157"/>
    </source>
</evidence>
<protein>
    <submittedName>
        <fullName evidence="10">Carbohydrate kinase</fullName>
    </submittedName>
</protein>
<dbReference type="GO" id="GO:0008993">
    <property type="term" value="F:rhamnulokinase activity"/>
    <property type="evidence" value="ECO:0007669"/>
    <property type="project" value="InterPro"/>
</dbReference>
<dbReference type="GO" id="GO:0005524">
    <property type="term" value="F:ATP binding"/>
    <property type="evidence" value="ECO:0007669"/>
    <property type="project" value="UniProtKB-KW"/>
</dbReference>
<organism evidence="10 11">
    <name type="scientific">Microlunatus endophyticus</name>
    <dbReference type="NCBI Taxonomy" id="1716077"/>
    <lineage>
        <taxon>Bacteria</taxon>
        <taxon>Bacillati</taxon>
        <taxon>Actinomycetota</taxon>
        <taxon>Actinomycetes</taxon>
        <taxon>Propionibacteriales</taxon>
        <taxon>Propionibacteriaceae</taxon>
        <taxon>Microlunatus</taxon>
    </lineage>
</organism>
<proteinExistence type="inferred from homology"/>
<dbReference type="InterPro" id="IPR043129">
    <property type="entry name" value="ATPase_NBD"/>
</dbReference>
<dbReference type="CDD" id="cd07771">
    <property type="entry name" value="ASKHA_NBD_FGGY_RhaB-like"/>
    <property type="match status" value="1"/>
</dbReference>
<dbReference type="InterPro" id="IPR013449">
    <property type="entry name" value="Rhamnulokinase"/>
</dbReference>
<dbReference type="GO" id="GO:0005829">
    <property type="term" value="C:cytosol"/>
    <property type="evidence" value="ECO:0007669"/>
    <property type="project" value="TreeGrafter"/>
</dbReference>
<keyword evidence="5" id="KW-0067">ATP-binding</keyword>
<comment type="caution">
    <text evidence="10">The sequence shown here is derived from an EMBL/GenBank/DDBJ whole genome shotgun (WGS) entry which is preliminary data.</text>
</comment>